<dbReference type="SUPFAM" id="SSF53474">
    <property type="entry name" value="alpha/beta-Hydrolases"/>
    <property type="match status" value="1"/>
</dbReference>
<feature type="compositionally biased region" description="Acidic residues" evidence="1">
    <location>
        <begin position="267"/>
        <end position="286"/>
    </location>
</feature>
<dbReference type="InterPro" id="IPR050583">
    <property type="entry name" value="Mycobacterial_A85_antigen"/>
</dbReference>
<dbReference type="InterPro" id="IPR029058">
    <property type="entry name" value="AB_hydrolase_fold"/>
</dbReference>
<dbReference type="InterPro" id="IPR000801">
    <property type="entry name" value="Esterase-like"/>
</dbReference>
<organism evidence="2 3">
    <name type="scientific">Streptomyces armeniacus</name>
    <dbReference type="NCBI Taxonomy" id="83291"/>
    <lineage>
        <taxon>Bacteria</taxon>
        <taxon>Bacillati</taxon>
        <taxon>Actinomycetota</taxon>
        <taxon>Actinomycetes</taxon>
        <taxon>Kitasatosporales</taxon>
        <taxon>Streptomycetaceae</taxon>
        <taxon>Streptomyces</taxon>
    </lineage>
</organism>
<dbReference type="AlphaFoldDB" id="A0A345XY47"/>
<feature type="region of interest" description="Disordered" evidence="1">
    <location>
        <begin position="258"/>
        <end position="286"/>
    </location>
</feature>
<keyword evidence="3" id="KW-1185">Reference proteome</keyword>
<dbReference type="KEGG" id="sarm:DVA86_32290"/>
<proteinExistence type="predicted"/>
<dbReference type="Proteomes" id="UP000254425">
    <property type="component" value="Chromosome"/>
</dbReference>
<protein>
    <recommendedName>
        <fullName evidence="4">Esterase family protein</fullName>
    </recommendedName>
</protein>
<evidence type="ECO:0000313" key="3">
    <source>
        <dbReference type="Proteomes" id="UP000254425"/>
    </source>
</evidence>
<accession>A0A345XY47</accession>
<dbReference type="PANTHER" id="PTHR48098:SF1">
    <property type="entry name" value="DIACYLGLYCEROL ACYLTRANSFERASE_MYCOLYLTRANSFERASE AG85A"/>
    <property type="match status" value="1"/>
</dbReference>
<evidence type="ECO:0000256" key="1">
    <source>
        <dbReference type="SAM" id="MobiDB-lite"/>
    </source>
</evidence>
<dbReference type="GO" id="GO:0016747">
    <property type="term" value="F:acyltransferase activity, transferring groups other than amino-acyl groups"/>
    <property type="evidence" value="ECO:0007669"/>
    <property type="project" value="TreeGrafter"/>
</dbReference>
<feature type="region of interest" description="Disordered" evidence="1">
    <location>
        <begin position="1"/>
        <end position="29"/>
    </location>
</feature>
<dbReference type="PANTHER" id="PTHR48098">
    <property type="entry name" value="ENTEROCHELIN ESTERASE-RELATED"/>
    <property type="match status" value="1"/>
</dbReference>
<dbReference type="Pfam" id="PF00756">
    <property type="entry name" value="Esterase"/>
    <property type="match status" value="1"/>
</dbReference>
<dbReference type="Gene3D" id="3.40.50.1820">
    <property type="entry name" value="alpha/beta hydrolase"/>
    <property type="match status" value="1"/>
</dbReference>
<evidence type="ECO:0008006" key="4">
    <source>
        <dbReference type="Google" id="ProtNLM"/>
    </source>
</evidence>
<reference evidence="2 3" key="1">
    <citation type="submission" date="2018-07" db="EMBL/GenBank/DDBJ databases">
        <title>Draft genome of the type strain Streptomyces armeniacus ATCC 15676.</title>
        <authorList>
            <person name="Labana P."/>
            <person name="Gosse J.T."/>
            <person name="Boddy C.N."/>
        </authorList>
    </citation>
    <scope>NUCLEOTIDE SEQUENCE [LARGE SCALE GENOMIC DNA]</scope>
    <source>
        <strain evidence="2 3">ATCC 15676</strain>
    </source>
</reference>
<evidence type="ECO:0000313" key="2">
    <source>
        <dbReference type="EMBL" id="AXK36563.1"/>
    </source>
</evidence>
<name>A0A345XY47_9ACTN</name>
<dbReference type="EMBL" id="CP031320">
    <property type="protein sequence ID" value="AXK36563.1"/>
    <property type="molecule type" value="Genomic_DNA"/>
</dbReference>
<sequence>MTEHRKPPEAAPAPPDGAAARKTPPFRRRVLRPGVITERRRGRRVTDLRVASPGLDDVATVRLLTPDGWRRGSSRTADARSRTAAARWPVLLLLPGADGECTDWTELYGIAELPQLRDVLVVMPSMPLYGFCTDWWNGGAGGPPAVETFHLDELLPLLERDYGAGTRRVVAGQSQGGFGALSYAARRPGLFRAVASFSGFVHPLRHTRAVRTGCAYLGIDWRDVWGDPVRDRANWLAHAPYHLAERLRGSPVYLSCGDGRAGPLDRPDDEPEEDIPGLEDPDDPFPEDAVSPFEVIMRDENEALADRLHTAGVSVRTHFTSGTHSPPYWGRELRRALPTLLRELRGA</sequence>
<dbReference type="RefSeq" id="WP_208883557.1">
    <property type="nucleotide sequence ID" value="NZ_CP031320.1"/>
</dbReference>
<gene>
    <name evidence="2" type="ORF">DVA86_32290</name>
</gene>